<dbReference type="PANTHER" id="PTHR24221:SF606">
    <property type="entry name" value="COLICIN V SECRETION-PROCESSING ATP-BINDING PROTEIN"/>
    <property type="match status" value="1"/>
</dbReference>
<evidence type="ECO:0000256" key="4">
    <source>
        <dbReference type="ARBA" id="ARBA00022840"/>
    </source>
</evidence>
<dbReference type="GO" id="GO:0005524">
    <property type="term" value="F:ATP binding"/>
    <property type="evidence" value="ECO:0007669"/>
    <property type="project" value="UniProtKB-KW"/>
</dbReference>
<comment type="caution">
    <text evidence="11">The sequence shown here is derived from an EMBL/GenBank/DDBJ whole genome shotgun (WGS) entry which is preliminary data.</text>
</comment>
<keyword evidence="4 11" id="KW-0067">ATP-binding</keyword>
<keyword evidence="6 7" id="KW-0472">Membrane</keyword>
<evidence type="ECO:0000256" key="1">
    <source>
        <dbReference type="ARBA" id="ARBA00004651"/>
    </source>
</evidence>
<feature type="transmembrane region" description="Helical" evidence="7">
    <location>
        <begin position="278"/>
        <end position="303"/>
    </location>
</feature>
<dbReference type="PROSITE" id="PS00211">
    <property type="entry name" value="ABC_TRANSPORTER_1"/>
    <property type="match status" value="1"/>
</dbReference>
<protein>
    <submittedName>
        <fullName evidence="11">ATP-binding cassette domain-containing protein</fullName>
    </submittedName>
</protein>
<feature type="transmembrane region" description="Helical" evidence="7">
    <location>
        <begin position="168"/>
        <end position="188"/>
    </location>
</feature>
<keyword evidence="2 7" id="KW-0812">Transmembrane</keyword>
<dbReference type="GO" id="GO:0034040">
    <property type="term" value="F:ATPase-coupled lipid transmembrane transporter activity"/>
    <property type="evidence" value="ECO:0007669"/>
    <property type="project" value="TreeGrafter"/>
</dbReference>
<dbReference type="PROSITE" id="PS50929">
    <property type="entry name" value="ABC_TM1F"/>
    <property type="match status" value="1"/>
</dbReference>
<gene>
    <name evidence="11" type="ORF">GTH32_13560</name>
</gene>
<evidence type="ECO:0000256" key="2">
    <source>
        <dbReference type="ARBA" id="ARBA00022692"/>
    </source>
</evidence>
<feature type="domain" description="ABC transporter" evidence="8">
    <location>
        <begin position="493"/>
        <end position="725"/>
    </location>
</feature>
<keyword evidence="5 7" id="KW-1133">Transmembrane helix</keyword>
<dbReference type="Gene3D" id="3.40.50.300">
    <property type="entry name" value="P-loop containing nucleotide triphosphate hydrolases"/>
    <property type="match status" value="1"/>
</dbReference>
<dbReference type="AlphaFoldDB" id="A0A7X5LMR7"/>
<dbReference type="GO" id="GO:0006508">
    <property type="term" value="P:proteolysis"/>
    <property type="evidence" value="ECO:0007669"/>
    <property type="project" value="InterPro"/>
</dbReference>
<dbReference type="InterPro" id="IPR005074">
    <property type="entry name" value="Peptidase_C39"/>
</dbReference>
<dbReference type="PROSITE" id="PS50990">
    <property type="entry name" value="PEPTIDASE_C39"/>
    <property type="match status" value="1"/>
</dbReference>
<evidence type="ECO:0000259" key="9">
    <source>
        <dbReference type="PROSITE" id="PS50929"/>
    </source>
</evidence>
<dbReference type="EMBL" id="JAAAWN010000019">
    <property type="protein sequence ID" value="NDV92203.1"/>
    <property type="molecule type" value="Genomic_DNA"/>
</dbReference>
<feature type="transmembrane region" description="Helical" evidence="7">
    <location>
        <begin position="208"/>
        <end position="229"/>
    </location>
</feature>
<evidence type="ECO:0000259" key="8">
    <source>
        <dbReference type="PROSITE" id="PS50893"/>
    </source>
</evidence>
<feature type="transmembrane region" description="Helical" evidence="7">
    <location>
        <begin position="309"/>
        <end position="329"/>
    </location>
</feature>
<evidence type="ECO:0000256" key="6">
    <source>
        <dbReference type="ARBA" id="ARBA00023136"/>
    </source>
</evidence>
<dbReference type="CDD" id="cd18567">
    <property type="entry name" value="ABC_6TM_CvaB_RaxB_like"/>
    <property type="match status" value="1"/>
</dbReference>
<dbReference type="InterPro" id="IPR003593">
    <property type="entry name" value="AAA+_ATPase"/>
</dbReference>
<dbReference type="Gene3D" id="3.90.70.10">
    <property type="entry name" value="Cysteine proteinases"/>
    <property type="match status" value="1"/>
</dbReference>
<evidence type="ECO:0000313" key="11">
    <source>
        <dbReference type="EMBL" id="NDV92203.1"/>
    </source>
</evidence>
<dbReference type="SMART" id="SM00382">
    <property type="entry name" value="AAA"/>
    <property type="match status" value="1"/>
</dbReference>
<dbReference type="Pfam" id="PF03412">
    <property type="entry name" value="Peptidase_C39"/>
    <property type="match status" value="1"/>
</dbReference>
<dbReference type="Gene3D" id="1.20.1560.10">
    <property type="entry name" value="ABC transporter type 1, transmembrane domain"/>
    <property type="match status" value="1"/>
</dbReference>
<name>A0A7X5LMR7_9ALTE</name>
<proteinExistence type="predicted"/>
<dbReference type="GO" id="GO:0016887">
    <property type="term" value="F:ATP hydrolysis activity"/>
    <property type="evidence" value="ECO:0007669"/>
    <property type="project" value="InterPro"/>
</dbReference>
<evidence type="ECO:0000256" key="5">
    <source>
        <dbReference type="ARBA" id="ARBA00022989"/>
    </source>
</evidence>
<dbReference type="Proteomes" id="UP000470213">
    <property type="component" value="Unassembled WGS sequence"/>
</dbReference>
<feature type="transmembrane region" description="Helical" evidence="7">
    <location>
        <begin position="405"/>
        <end position="430"/>
    </location>
</feature>
<evidence type="ECO:0000256" key="3">
    <source>
        <dbReference type="ARBA" id="ARBA00022741"/>
    </source>
</evidence>
<dbReference type="Pfam" id="PF00664">
    <property type="entry name" value="ABC_membrane"/>
    <property type="match status" value="1"/>
</dbReference>
<dbReference type="InterPro" id="IPR039421">
    <property type="entry name" value="Type_1_exporter"/>
</dbReference>
<dbReference type="InterPro" id="IPR036640">
    <property type="entry name" value="ABC1_TM_sf"/>
</dbReference>
<dbReference type="GO" id="GO:0005886">
    <property type="term" value="C:plasma membrane"/>
    <property type="evidence" value="ECO:0007669"/>
    <property type="project" value="UniProtKB-SubCell"/>
</dbReference>
<keyword evidence="3" id="KW-0547">Nucleotide-binding</keyword>
<dbReference type="SUPFAM" id="SSF52540">
    <property type="entry name" value="P-loop containing nucleoside triphosphate hydrolases"/>
    <property type="match status" value="1"/>
</dbReference>
<dbReference type="PROSITE" id="PS50893">
    <property type="entry name" value="ABC_TRANSPORTER_2"/>
    <property type="match status" value="1"/>
</dbReference>
<dbReference type="GO" id="GO:0008233">
    <property type="term" value="F:peptidase activity"/>
    <property type="evidence" value="ECO:0007669"/>
    <property type="project" value="InterPro"/>
</dbReference>
<dbReference type="InterPro" id="IPR011527">
    <property type="entry name" value="ABC1_TM_dom"/>
</dbReference>
<dbReference type="SUPFAM" id="SSF90123">
    <property type="entry name" value="ABC transporter transmembrane region"/>
    <property type="match status" value="1"/>
</dbReference>
<dbReference type="InterPro" id="IPR003439">
    <property type="entry name" value="ABC_transporter-like_ATP-bd"/>
</dbReference>
<comment type="subcellular location">
    <subcellularLocation>
        <location evidence="1">Cell membrane</location>
        <topology evidence="1">Multi-pass membrane protein</topology>
    </subcellularLocation>
</comment>
<sequence>MVNLTSLSSKKKVPVLLQAEAAECGLLCINMIAQYYGDNRDITHLRQQISVSLRGATLMDVMNIAAKLNFQCRALKVELSELKQLPCPAILHWDMQHFVVLTKVTKHAITVNDPALGKRTLPLAEAGQHVTGIALEVLPNDTFKPSCAPAALSLRDFFSNAVGVKRNLFTLLTLSALIQLFSLAAPYYMQTVVDDVLIQNNHALLKALALGFCLLLVIEIATNIVRRLLILTVSTRLQLQLSASVFNHLLSLPLDYFAKRHVGDVVSRFGSLSSIREFLTTGLVAALLDGVMTLVTLAVMFVYSVELTLTVLMIMAIYLAIRLGLVPLMRRLTSERIGLAANEQSHFMESVRGMLPIRVYQQETKRQSQWQNKLVSTLNKDLSLGKVSIGNDAVNQLLFGIENLLVIYIAASLVMDNTLTVGMMLAFIAYKGRFSSALDNVINSVIELRMLDVHFSRIGDILLTPVEQKNTLSKPTPGANFSTKADRCKQAHLVAHGLTYRYGENCDPVISDIELTVTRGEFIAIVGASGNGKSTLLKCLMGLYQPSAGKVAHYSLNPHSQGIQKPPVVASVLQEDVCLSGSITDNISCFDEVVDHERLVRVAQMACIHHEILAMPMQYHTLVGDMGSSLSGGQKQRLLLARALYQQPDILFLDEASSHLDLDNERHINHHLKALNITRIMVAHRPQSIAQADTVYRLSDGRLTPYIYPSNPATPLNSVNGESSCQK</sequence>
<evidence type="ECO:0000313" key="12">
    <source>
        <dbReference type="Proteomes" id="UP000470213"/>
    </source>
</evidence>
<evidence type="ECO:0000259" key="10">
    <source>
        <dbReference type="PROSITE" id="PS50990"/>
    </source>
</evidence>
<organism evidence="11 12">
    <name type="scientific">Alteromonas profundi</name>
    <dbReference type="NCBI Taxonomy" id="2696062"/>
    <lineage>
        <taxon>Bacteria</taxon>
        <taxon>Pseudomonadati</taxon>
        <taxon>Pseudomonadota</taxon>
        <taxon>Gammaproteobacteria</taxon>
        <taxon>Alteromonadales</taxon>
        <taxon>Alteromonadaceae</taxon>
        <taxon>Alteromonas/Salinimonas group</taxon>
        <taxon>Alteromonas</taxon>
    </lineage>
</organism>
<dbReference type="InterPro" id="IPR017871">
    <property type="entry name" value="ABC_transporter-like_CS"/>
</dbReference>
<feature type="domain" description="Peptidase C39" evidence="10">
    <location>
        <begin position="18"/>
        <end position="137"/>
    </location>
</feature>
<dbReference type="InterPro" id="IPR027417">
    <property type="entry name" value="P-loop_NTPase"/>
</dbReference>
<evidence type="ECO:0000256" key="7">
    <source>
        <dbReference type="SAM" id="Phobius"/>
    </source>
</evidence>
<dbReference type="RefSeq" id="WP_163086614.1">
    <property type="nucleotide sequence ID" value="NZ_JAAAWN010000019.1"/>
</dbReference>
<dbReference type="PANTHER" id="PTHR24221">
    <property type="entry name" value="ATP-BINDING CASSETTE SUB-FAMILY B"/>
    <property type="match status" value="1"/>
</dbReference>
<reference evidence="11 12" key="1">
    <citation type="submission" date="2020-01" db="EMBL/GenBank/DDBJ databases">
        <authorList>
            <person name="Chen J."/>
            <person name="Zhu S."/>
            <person name="Yang J."/>
        </authorList>
    </citation>
    <scope>NUCLEOTIDE SEQUENCE [LARGE SCALE GENOMIC DNA]</scope>
    <source>
        <strain evidence="11 12">345S023</strain>
    </source>
</reference>
<keyword evidence="12" id="KW-1185">Reference proteome</keyword>
<accession>A0A7X5LMR7</accession>
<dbReference type="Pfam" id="PF00005">
    <property type="entry name" value="ABC_tran"/>
    <property type="match status" value="1"/>
</dbReference>
<dbReference type="GO" id="GO:0140359">
    <property type="term" value="F:ABC-type transporter activity"/>
    <property type="evidence" value="ECO:0007669"/>
    <property type="project" value="InterPro"/>
</dbReference>
<feature type="domain" description="ABC transmembrane type-1" evidence="9">
    <location>
        <begin position="169"/>
        <end position="450"/>
    </location>
</feature>